<comment type="similarity">
    <text evidence="4">Belongs to the CDIP1/LITAF family.</text>
</comment>
<proteinExistence type="inferred from homology"/>
<evidence type="ECO:0000256" key="2">
    <source>
        <dbReference type="ARBA" id="ARBA00004414"/>
    </source>
</evidence>
<dbReference type="Pfam" id="PF10601">
    <property type="entry name" value="zf-LITAF-like"/>
    <property type="match status" value="1"/>
</dbReference>
<evidence type="ECO:0000259" key="9">
    <source>
        <dbReference type="PROSITE" id="PS51837"/>
    </source>
</evidence>
<dbReference type="KEGG" id="char:116219909"/>
<evidence type="ECO:0000256" key="5">
    <source>
        <dbReference type="ARBA" id="ARBA00022723"/>
    </source>
</evidence>
<evidence type="ECO:0000256" key="1">
    <source>
        <dbReference type="ARBA" id="ARBA00004125"/>
    </source>
</evidence>
<reference evidence="11" key="1">
    <citation type="submission" date="2025-08" db="UniProtKB">
        <authorList>
            <consortium name="RefSeq"/>
        </authorList>
    </citation>
    <scope>IDENTIFICATION</scope>
</reference>
<evidence type="ECO:0000256" key="4">
    <source>
        <dbReference type="ARBA" id="ARBA00005975"/>
    </source>
</evidence>
<dbReference type="PANTHER" id="PTHR23292">
    <property type="entry name" value="LIPOPOLYSACCHARIDE-INDUCED TUMOR NECROSIS FACTOR-ALPHA FACTOR"/>
    <property type="match status" value="1"/>
</dbReference>
<dbReference type="InterPro" id="IPR006629">
    <property type="entry name" value="LITAF"/>
</dbReference>
<dbReference type="GO" id="GO:0098574">
    <property type="term" value="C:cytoplasmic side of lysosomal membrane"/>
    <property type="evidence" value="ECO:0007669"/>
    <property type="project" value="TreeGrafter"/>
</dbReference>
<evidence type="ECO:0000256" key="7">
    <source>
        <dbReference type="ARBA" id="ARBA00023136"/>
    </source>
</evidence>
<dbReference type="Proteomes" id="UP000515152">
    <property type="component" value="Chromosome 26"/>
</dbReference>
<keyword evidence="7 8" id="KW-0472">Membrane</keyword>
<evidence type="ECO:0000256" key="6">
    <source>
        <dbReference type="ARBA" id="ARBA00022833"/>
    </source>
</evidence>
<keyword evidence="10" id="KW-1185">Reference proteome</keyword>
<evidence type="ECO:0000313" key="10">
    <source>
        <dbReference type="Proteomes" id="UP000515152"/>
    </source>
</evidence>
<keyword evidence="8" id="KW-0812">Transmembrane</keyword>
<name>A0A6P8F748_CLUHA</name>
<comment type="subcellular location">
    <subcellularLocation>
        <location evidence="1">Endosome membrane</location>
        <topology evidence="1">Peripheral membrane protein</topology>
        <orientation evidence="1">Cytoplasmic side</orientation>
    </subcellularLocation>
    <subcellularLocation>
        <location evidence="2">Late endosome membrane</location>
    </subcellularLocation>
    <subcellularLocation>
        <location evidence="3">Lysosome membrane</location>
        <topology evidence="3">Peripheral membrane protein</topology>
        <orientation evidence="3">Cytoplasmic side</orientation>
    </subcellularLocation>
</comment>
<keyword evidence="8" id="KW-1133">Transmembrane helix</keyword>
<dbReference type="PROSITE" id="PS51837">
    <property type="entry name" value="LITAF"/>
    <property type="match status" value="1"/>
</dbReference>
<dbReference type="GO" id="GO:0098560">
    <property type="term" value="C:cytoplasmic side of late endosome membrane"/>
    <property type="evidence" value="ECO:0007669"/>
    <property type="project" value="TreeGrafter"/>
</dbReference>
<protein>
    <submittedName>
        <fullName evidence="11">Cell death-inducing p53-target protein 1 homolog</fullName>
    </submittedName>
</protein>
<accession>A0A6P8F748</accession>
<organism evidence="10 11">
    <name type="scientific">Clupea harengus</name>
    <name type="common">Atlantic herring</name>
    <dbReference type="NCBI Taxonomy" id="7950"/>
    <lineage>
        <taxon>Eukaryota</taxon>
        <taxon>Metazoa</taxon>
        <taxon>Chordata</taxon>
        <taxon>Craniata</taxon>
        <taxon>Vertebrata</taxon>
        <taxon>Euteleostomi</taxon>
        <taxon>Actinopterygii</taxon>
        <taxon>Neopterygii</taxon>
        <taxon>Teleostei</taxon>
        <taxon>Clupei</taxon>
        <taxon>Clupeiformes</taxon>
        <taxon>Clupeoidei</taxon>
        <taxon>Clupeidae</taxon>
        <taxon>Clupea</taxon>
    </lineage>
</organism>
<dbReference type="PANTHER" id="PTHR23292:SF28">
    <property type="entry name" value="LIPOPOLYSACCHARIDE-INDUCED TUMOR NECROSIS FACTOR-ALPHA FACTOR-LIKE"/>
    <property type="match status" value="1"/>
</dbReference>
<evidence type="ECO:0000256" key="3">
    <source>
        <dbReference type="ARBA" id="ARBA00004630"/>
    </source>
</evidence>
<keyword evidence="6" id="KW-0862">Zinc</keyword>
<dbReference type="InterPro" id="IPR037519">
    <property type="entry name" value="LITAF_fam"/>
</dbReference>
<dbReference type="GO" id="GO:0008270">
    <property type="term" value="F:zinc ion binding"/>
    <property type="evidence" value="ECO:0007669"/>
    <property type="project" value="TreeGrafter"/>
</dbReference>
<keyword evidence="5" id="KW-0479">Metal-binding</keyword>
<feature type="transmembrane region" description="Helical" evidence="8">
    <location>
        <begin position="53"/>
        <end position="77"/>
    </location>
</feature>
<dbReference type="GeneID" id="116219909"/>
<evidence type="ECO:0000256" key="8">
    <source>
        <dbReference type="SAM" id="Phobius"/>
    </source>
</evidence>
<dbReference type="SMART" id="SM00714">
    <property type="entry name" value="LITAF"/>
    <property type="match status" value="1"/>
</dbReference>
<evidence type="ECO:0000313" key="11">
    <source>
        <dbReference type="RefSeq" id="XP_031419911.1"/>
    </source>
</evidence>
<gene>
    <name evidence="11" type="primary">LOC116219909</name>
</gene>
<dbReference type="AlphaFoldDB" id="A0A6P8F748"/>
<sequence>MASPIEISGAPKPEGMASDVVITKGKLGSKSTITTCTNCRQRVETRVNYKSGSYSWCMCILLSSFGLLLGCCLIPFFAKSCKDTHHSCPKCNVELSVHKKCC</sequence>
<dbReference type="GO" id="GO:0005634">
    <property type="term" value="C:nucleus"/>
    <property type="evidence" value="ECO:0007669"/>
    <property type="project" value="TreeGrafter"/>
</dbReference>
<dbReference type="OrthoDB" id="4713066at2759"/>
<dbReference type="RefSeq" id="XP_031419911.1">
    <property type="nucleotide sequence ID" value="XM_031564051.1"/>
</dbReference>
<feature type="domain" description="LITAF" evidence="9">
    <location>
        <begin position="16"/>
        <end position="100"/>
    </location>
</feature>